<evidence type="ECO:0000313" key="13">
    <source>
        <dbReference type="EMBL" id="SUM31413.1"/>
    </source>
</evidence>
<dbReference type="SUPFAM" id="SSF111352">
    <property type="entry name" value="Ammonium transporter"/>
    <property type="match status" value="1"/>
</dbReference>
<evidence type="ECO:0000313" key="16">
    <source>
        <dbReference type="Proteomes" id="UP000321057"/>
    </source>
</evidence>
<keyword evidence="4 9" id="KW-0812">Transmembrane</keyword>
<dbReference type="EMBL" id="UHDK01000001">
    <property type="protein sequence ID" value="SUM31413.1"/>
    <property type="molecule type" value="Genomic_DNA"/>
</dbReference>
<comment type="subcellular location">
    <subcellularLocation>
        <location evidence="9">Cell membrane</location>
        <topology evidence="9">Multi-pass membrane protein</topology>
    </subcellularLocation>
    <subcellularLocation>
        <location evidence="1">Membrane</location>
        <topology evidence="1">Multi-pass membrane protein</topology>
    </subcellularLocation>
</comment>
<dbReference type="PANTHER" id="PTHR43029">
    <property type="entry name" value="AMMONIUM TRANSPORTER MEP2"/>
    <property type="match status" value="1"/>
</dbReference>
<dbReference type="Gene3D" id="1.10.3430.10">
    <property type="entry name" value="Ammonium transporter AmtB like domains"/>
    <property type="match status" value="1"/>
</dbReference>
<gene>
    <name evidence="12" type="primary">amt</name>
    <name evidence="13" type="synonym">amtB</name>
    <name evidence="12" type="ORF">BUZ01_05660</name>
    <name evidence="13" type="ORF">NCTC12195_00823</name>
    <name evidence="11" type="ORF">SGA02_28640</name>
</gene>
<feature type="transmembrane region" description="Helical" evidence="9">
    <location>
        <begin position="126"/>
        <end position="147"/>
    </location>
</feature>
<dbReference type="InterPro" id="IPR029020">
    <property type="entry name" value="Ammonium/urea_transptr"/>
</dbReference>
<protein>
    <recommendedName>
        <fullName evidence="8 9">Ammonium transporter</fullName>
    </recommendedName>
</protein>
<dbReference type="Pfam" id="PF00909">
    <property type="entry name" value="Ammonium_transp"/>
    <property type="match status" value="1"/>
</dbReference>
<dbReference type="EMBL" id="BKAX01000017">
    <property type="protein sequence ID" value="GEQ07036.1"/>
    <property type="molecule type" value="Genomic_DNA"/>
</dbReference>
<keyword evidence="16" id="KW-1185">Reference proteome</keyword>
<dbReference type="Proteomes" id="UP000255277">
    <property type="component" value="Unassembled WGS sequence"/>
</dbReference>
<sequence>MNLNDTLFLFLCTLLVWLMTPGLSLFYGGLVQSKNVLNTVMQSMSAIVVVTFAWIILGFSLGFGSGNRILGDVTYLGLQHVGFNTQADISPHIPLALFMLFQLMFCTIAVSILSGSIAEKMKFIPYLIFVFLWVILVYSPVAHWVWGGGWIDELGAIDYAGGTVVHITSGVSGLVLAIMIGAGKNFDKRPPHNLIITLIGAILVWVGWYGFNVGSALTFDSIAMTSFVNTVIAASAGALGWSVMEHIMKKTTSLIGMLSGMLAGLVAITPAAGFVGYMSAIIIALIGGICCYFAINYIKVKLKYNDALDAFGIHGIGGVVGAILTGVFQSHKVNESVTNGLAFGGGIETVWVQIVAVVVTIIFSGVLTFVIAKVIGLFSALGTDEVEEAQGLDYVVHGERAYFSGEFGERDYFSGELNKFNRRP</sequence>
<dbReference type="Proteomes" id="UP000283576">
    <property type="component" value="Unassembled WGS sequence"/>
</dbReference>
<dbReference type="GO" id="GO:0005886">
    <property type="term" value="C:plasma membrane"/>
    <property type="evidence" value="ECO:0007669"/>
    <property type="project" value="UniProtKB-SubCell"/>
</dbReference>
<proteinExistence type="inferred from homology"/>
<dbReference type="AlphaFoldDB" id="A0A0D0SEH5"/>
<evidence type="ECO:0000313" key="12">
    <source>
        <dbReference type="EMBL" id="RIL43100.1"/>
    </source>
</evidence>
<organism evidence="12 15">
    <name type="scientific">Staphylococcus gallinarum</name>
    <dbReference type="NCBI Taxonomy" id="1293"/>
    <lineage>
        <taxon>Bacteria</taxon>
        <taxon>Bacillati</taxon>
        <taxon>Bacillota</taxon>
        <taxon>Bacilli</taxon>
        <taxon>Bacillales</taxon>
        <taxon>Staphylococcaceae</taxon>
        <taxon>Staphylococcus</taxon>
    </lineage>
</organism>
<feature type="transmembrane region" description="Helical" evidence="9">
    <location>
        <begin position="93"/>
        <end position="114"/>
    </location>
</feature>
<evidence type="ECO:0000256" key="5">
    <source>
        <dbReference type="ARBA" id="ARBA00022989"/>
    </source>
</evidence>
<evidence type="ECO:0000259" key="10">
    <source>
        <dbReference type="Pfam" id="PF00909"/>
    </source>
</evidence>
<accession>A0A0D0SEH5</accession>
<evidence type="ECO:0000256" key="4">
    <source>
        <dbReference type="ARBA" id="ARBA00022692"/>
    </source>
</evidence>
<dbReference type="RefSeq" id="WP_042739932.1">
    <property type="nucleotide sequence ID" value="NZ_BKAX01000017.1"/>
</dbReference>
<reference evidence="11 16" key="3">
    <citation type="submission" date="2019-07" db="EMBL/GenBank/DDBJ databases">
        <title>Whole genome shotgun sequence of Staphylococcus gallinarum NBRC 109767.</title>
        <authorList>
            <person name="Hosoyama A."/>
            <person name="Uohara A."/>
            <person name="Ohji S."/>
            <person name="Ichikawa N."/>
        </authorList>
    </citation>
    <scope>NUCLEOTIDE SEQUENCE [LARGE SCALE GENOMIC DNA]</scope>
    <source>
        <strain evidence="11 16">NBRC 109767</strain>
    </source>
</reference>
<evidence type="ECO:0000256" key="2">
    <source>
        <dbReference type="ARBA" id="ARBA00005887"/>
    </source>
</evidence>
<feature type="transmembrane region" description="Helical" evidence="9">
    <location>
        <begin position="159"/>
        <end position="182"/>
    </location>
</feature>
<keyword evidence="3 9" id="KW-0813">Transport</keyword>
<evidence type="ECO:0000256" key="3">
    <source>
        <dbReference type="ARBA" id="ARBA00022448"/>
    </source>
</evidence>
<evidence type="ECO:0000256" key="9">
    <source>
        <dbReference type="RuleBase" id="RU362002"/>
    </source>
</evidence>
<name>A0A0D0SEH5_STAGA</name>
<dbReference type="InterPro" id="IPR024041">
    <property type="entry name" value="NH4_transpt_AmtB-like_dom"/>
</dbReference>
<dbReference type="GO" id="GO:0008519">
    <property type="term" value="F:ammonium channel activity"/>
    <property type="evidence" value="ECO:0007669"/>
    <property type="project" value="InterPro"/>
</dbReference>
<feature type="transmembrane region" description="Helical" evidence="9">
    <location>
        <begin position="307"/>
        <end position="330"/>
    </location>
</feature>
<dbReference type="NCBIfam" id="TIGR00836">
    <property type="entry name" value="amt"/>
    <property type="match status" value="1"/>
</dbReference>
<dbReference type="STRING" id="1293.SH09_12180"/>
<reference evidence="12 15" key="1">
    <citation type="journal article" date="2016" name="Front. Microbiol.">
        <title>Comprehensive Phylogenetic Analysis of Bovine Non-aureus Staphylococci Species Based on Whole-Genome Sequencing.</title>
        <authorList>
            <person name="Naushad S."/>
            <person name="Barkema H.W."/>
            <person name="Luby C."/>
            <person name="Condas L.A."/>
            <person name="Nobrega D.B."/>
            <person name="Carson D.A."/>
            <person name="De Buck J."/>
        </authorList>
    </citation>
    <scope>NUCLEOTIDE SEQUENCE [LARGE SCALE GENOMIC DNA]</scope>
    <source>
        <strain evidence="12 15">SNUC 1388</strain>
    </source>
</reference>
<feature type="transmembrane region" description="Helical" evidence="9">
    <location>
        <begin position="6"/>
        <end position="31"/>
    </location>
</feature>
<feature type="transmembrane region" description="Helical" evidence="9">
    <location>
        <begin position="350"/>
        <end position="372"/>
    </location>
</feature>
<feature type="transmembrane region" description="Helical" evidence="9">
    <location>
        <begin position="223"/>
        <end position="244"/>
    </location>
</feature>
<feature type="transmembrane region" description="Helical" evidence="9">
    <location>
        <begin position="274"/>
        <end position="295"/>
    </location>
</feature>
<dbReference type="GeneID" id="93846286"/>
<evidence type="ECO:0000256" key="1">
    <source>
        <dbReference type="ARBA" id="ARBA00004141"/>
    </source>
</evidence>
<comment type="similarity">
    <text evidence="2 9">Belongs to the ammonia transporter channel (TC 1.A.11.2) family.</text>
</comment>
<evidence type="ECO:0000256" key="7">
    <source>
        <dbReference type="ARBA" id="ARBA00023177"/>
    </source>
</evidence>
<evidence type="ECO:0000313" key="15">
    <source>
        <dbReference type="Proteomes" id="UP000283576"/>
    </source>
</evidence>
<keyword evidence="5 9" id="KW-1133">Transmembrane helix</keyword>
<reference evidence="13 14" key="2">
    <citation type="submission" date="2018-06" db="EMBL/GenBank/DDBJ databases">
        <authorList>
            <consortium name="Pathogen Informatics"/>
            <person name="Doyle S."/>
        </authorList>
    </citation>
    <scope>NUCLEOTIDE SEQUENCE [LARGE SCALE GENOMIC DNA]</scope>
    <source>
        <strain evidence="13 14">NCTC12195</strain>
    </source>
</reference>
<dbReference type="Proteomes" id="UP000321057">
    <property type="component" value="Unassembled WGS sequence"/>
</dbReference>
<evidence type="ECO:0000256" key="6">
    <source>
        <dbReference type="ARBA" id="ARBA00023136"/>
    </source>
</evidence>
<evidence type="ECO:0000313" key="11">
    <source>
        <dbReference type="EMBL" id="GEQ07036.1"/>
    </source>
</evidence>
<keyword evidence="7 9" id="KW-0924">Ammonia transport</keyword>
<feature type="transmembrane region" description="Helical" evidence="9">
    <location>
        <begin position="251"/>
        <end position="268"/>
    </location>
</feature>
<evidence type="ECO:0000256" key="8">
    <source>
        <dbReference type="ARBA" id="ARBA00050025"/>
    </source>
</evidence>
<evidence type="ECO:0000313" key="14">
    <source>
        <dbReference type="Proteomes" id="UP000255277"/>
    </source>
</evidence>
<feature type="transmembrane region" description="Helical" evidence="9">
    <location>
        <begin position="43"/>
        <end position="63"/>
    </location>
</feature>
<keyword evidence="6 9" id="KW-0472">Membrane</keyword>
<dbReference type="EMBL" id="QXRZ01000003">
    <property type="protein sequence ID" value="RIL43100.1"/>
    <property type="molecule type" value="Genomic_DNA"/>
</dbReference>
<dbReference type="OrthoDB" id="9814202at2"/>
<dbReference type="InterPro" id="IPR001905">
    <property type="entry name" value="Ammonium_transpt"/>
</dbReference>
<feature type="domain" description="Ammonium transporter AmtB-like" evidence="10">
    <location>
        <begin position="8"/>
        <end position="402"/>
    </location>
</feature>
<dbReference type="PANTHER" id="PTHR43029:SF10">
    <property type="entry name" value="AMMONIUM TRANSPORTER MEP2"/>
    <property type="match status" value="1"/>
</dbReference>
<feature type="transmembrane region" description="Helical" evidence="9">
    <location>
        <begin position="194"/>
        <end position="211"/>
    </location>
</feature>